<reference evidence="2" key="1">
    <citation type="submission" date="2017-09" db="EMBL/GenBank/DDBJ databases">
        <title>Contemporary evolution of a Lepidopteran species, Heliothis virescens, in response to modern agricultural practices.</title>
        <authorList>
            <person name="Fritz M.L."/>
            <person name="Deyonke A.M."/>
            <person name="Papanicolaou A."/>
            <person name="Micinski S."/>
            <person name="Westbrook J."/>
            <person name="Gould F."/>
        </authorList>
    </citation>
    <scope>NUCLEOTIDE SEQUENCE [LARGE SCALE GENOMIC DNA]</scope>
    <source>
        <strain evidence="2">HvINT-</strain>
        <tissue evidence="2">Whole body</tissue>
    </source>
</reference>
<comment type="caution">
    <text evidence="2">The sequence shown here is derived from an EMBL/GenBank/DDBJ whole genome shotgun (WGS) entry which is preliminary data.</text>
</comment>
<name>A0A2A4J3A9_HELVI</name>
<organism evidence="2">
    <name type="scientific">Heliothis virescens</name>
    <name type="common">Tobacco budworm moth</name>
    <dbReference type="NCBI Taxonomy" id="7102"/>
    <lineage>
        <taxon>Eukaryota</taxon>
        <taxon>Metazoa</taxon>
        <taxon>Ecdysozoa</taxon>
        <taxon>Arthropoda</taxon>
        <taxon>Hexapoda</taxon>
        <taxon>Insecta</taxon>
        <taxon>Pterygota</taxon>
        <taxon>Neoptera</taxon>
        <taxon>Endopterygota</taxon>
        <taxon>Lepidoptera</taxon>
        <taxon>Glossata</taxon>
        <taxon>Ditrysia</taxon>
        <taxon>Noctuoidea</taxon>
        <taxon>Noctuidae</taxon>
        <taxon>Heliothinae</taxon>
        <taxon>Heliothis</taxon>
    </lineage>
</organism>
<feature type="signal peptide" evidence="1">
    <location>
        <begin position="1"/>
        <end position="18"/>
    </location>
</feature>
<evidence type="ECO:0008006" key="3">
    <source>
        <dbReference type="Google" id="ProtNLM"/>
    </source>
</evidence>
<dbReference type="Gene3D" id="3.30.60.30">
    <property type="match status" value="1"/>
</dbReference>
<evidence type="ECO:0000313" key="2">
    <source>
        <dbReference type="EMBL" id="PCG66359.1"/>
    </source>
</evidence>
<accession>A0A2A4J3A9</accession>
<gene>
    <name evidence="2" type="ORF">B5V51_7779</name>
</gene>
<evidence type="ECO:0000256" key="1">
    <source>
        <dbReference type="SAM" id="SignalP"/>
    </source>
</evidence>
<feature type="chain" id="PRO_5013217985" description="Kazal-like domain-containing protein" evidence="1">
    <location>
        <begin position="19"/>
        <end position="75"/>
    </location>
</feature>
<protein>
    <recommendedName>
        <fullName evidence="3">Kazal-like domain-containing protein</fullName>
    </recommendedName>
</protein>
<sequence>MDYKVVFIVALMLATTMCVPRGPLCPCPKIYLPLCAKVANKEVTFNSMCEYQCQHDFVKNHGGSMEILYTGSRCH</sequence>
<dbReference type="AlphaFoldDB" id="A0A2A4J3A9"/>
<dbReference type="EMBL" id="NWSH01003404">
    <property type="protein sequence ID" value="PCG66359.1"/>
    <property type="molecule type" value="Genomic_DNA"/>
</dbReference>
<proteinExistence type="predicted"/>
<keyword evidence="1" id="KW-0732">Signal</keyword>